<dbReference type="GO" id="GO:0004445">
    <property type="term" value="F:inositol-polyphosphate 5-phosphatase activity"/>
    <property type="evidence" value="ECO:0007669"/>
    <property type="project" value="InterPro"/>
</dbReference>
<gene>
    <name evidence="4" type="ORF">OIU84_013912</name>
</gene>
<dbReference type="FunFam" id="3.60.10.10:FF:000053">
    <property type="entry name" value="Type IV inositol polyphosphate 5-phosphatase 9"/>
    <property type="match status" value="1"/>
</dbReference>
<dbReference type="InterPro" id="IPR036691">
    <property type="entry name" value="Endo/exonu/phosph_ase_sf"/>
</dbReference>
<dbReference type="PANTHER" id="PTHR45666">
    <property type="entry name" value="TYPE IV INOSITOL POLYPHOSPHATE 5-PHOSPHATASE 9"/>
    <property type="match status" value="1"/>
</dbReference>
<accession>A0AAD6NRE5</accession>
<dbReference type="GO" id="GO:0034485">
    <property type="term" value="F:phosphatidylinositol-3,4,5-trisphosphate 5-phosphatase activity"/>
    <property type="evidence" value="ECO:0007669"/>
    <property type="project" value="TreeGrafter"/>
</dbReference>
<evidence type="ECO:0000259" key="3">
    <source>
        <dbReference type="SMART" id="SM00128"/>
    </source>
</evidence>
<dbReference type="Gene3D" id="3.60.10.10">
    <property type="entry name" value="Endonuclease/exonuclease/phosphatase"/>
    <property type="match status" value="1"/>
</dbReference>
<dbReference type="SUPFAM" id="SSF56219">
    <property type="entry name" value="DNase I-like"/>
    <property type="match status" value="1"/>
</dbReference>
<organism evidence="4 5">
    <name type="scientific">Salix udensis</name>
    <dbReference type="NCBI Taxonomy" id="889485"/>
    <lineage>
        <taxon>Eukaryota</taxon>
        <taxon>Viridiplantae</taxon>
        <taxon>Streptophyta</taxon>
        <taxon>Embryophyta</taxon>
        <taxon>Tracheophyta</taxon>
        <taxon>Spermatophyta</taxon>
        <taxon>Magnoliopsida</taxon>
        <taxon>eudicotyledons</taxon>
        <taxon>Gunneridae</taxon>
        <taxon>Pentapetalae</taxon>
        <taxon>rosids</taxon>
        <taxon>fabids</taxon>
        <taxon>Malpighiales</taxon>
        <taxon>Salicaceae</taxon>
        <taxon>Saliceae</taxon>
        <taxon>Salix</taxon>
    </lineage>
</organism>
<dbReference type="PANTHER" id="PTHR45666:SF18">
    <property type="entry name" value="TYPE IV INOSITOL POLYPHOSPHATE 5-PHOSPHATASE 9"/>
    <property type="match status" value="1"/>
</dbReference>
<name>A0AAD6NRE5_9ROSI</name>
<comment type="caution">
    <text evidence="4">The sequence shown here is derived from an EMBL/GenBank/DDBJ whole genome shotgun (WGS) entry which is preliminary data.</text>
</comment>
<keyword evidence="5" id="KW-1185">Reference proteome</keyword>
<sequence length="446" mass="50630">MWPRLVANKILGKRLSNNSFVADFPDDAKTCGLLDISSLGQPSLRGNTILNQREDNLHDYNVFVSTWNVGGVAPQENLDIAGLLDSPNNICDIYVFGFQEIVPLRASNVLGSENSKISMKWNSLIREALNKKIQYCLEKQEYNRKQLGIRTQKPSFIEDEKTLFQSSTIPEDFRCIICKQMVGILISVWIRSDLRPYVRHPSVSCVGCGIMGCLGNKGSVSVRFQLHETSFCFVCSHLASGGREGDEKLRNSDVAEIFSRTSFHRRPSLDLPRNILDHDRVILLGDLNYRVSLPEATTRLLVDRKEWDALLDNDQLRMGLRDGQVFEGWHEGLIKFAPTYKYCLKSNVYSGCAEGQKGGKGRAPAWCDRIIWYGEGLEQHLYTRGESNLSDHRPVKAMFTAEVQVSSTIKGLQKFFLSERFDQITTKSERTLSDRYLCKSRSGFKF</sequence>
<evidence type="ECO:0000313" key="4">
    <source>
        <dbReference type="EMBL" id="KAJ6401741.1"/>
    </source>
</evidence>
<dbReference type="GO" id="GO:0046856">
    <property type="term" value="P:phosphatidylinositol dephosphorylation"/>
    <property type="evidence" value="ECO:0007669"/>
    <property type="project" value="InterPro"/>
</dbReference>
<dbReference type="Proteomes" id="UP001162972">
    <property type="component" value="Chromosome 4"/>
</dbReference>
<proteinExistence type="inferred from homology"/>
<dbReference type="InterPro" id="IPR045849">
    <property type="entry name" value="IP5P_plant"/>
</dbReference>
<dbReference type="SMART" id="SM00128">
    <property type="entry name" value="IPPc"/>
    <property type="match status" value="1"/>
</dbReference>
<protein>
    <recommendedName>
        <fullName evidence="3">Inositol polyphosphate-related phosphatase domain-containing protein</fullName>
    </recommendedName>
</protein>
<evidence type="ECO:0000256" key="1">
    <source>
        <dbReference type="ARBA" id="ARBA00010768"/>
    </source>
</evidence>
<reference evidence="4 5" key="1">
    <citation type="journal article" date="2023" name="Int. J. Mol. Sci.">
        <title>De Novo Assembly and Annotation of 11 Diverse Shrub Willow (Salix) Genomes Reveals Novel Gene Organization in Sex-Linked Regions.</title>
        <authorList>
            <person name="Hyden B."/>
            <person name="Feng K."/>
            <person name="Yates T.B."/>
            <person name="Jawdy S."/>
            <person name="Cereghino C."/>
            <person name="Smart L.B."/>
            <person name="Muchero W."/>
        </authorList>
    </citation>
    <scope>NUCLEOTIDE SEQUENCE [LARGE SCALE GENOMIC DNA]</scope>
    <source>
        <tissue evidence="4">Shoot tip</tissue>
    </source>
</reference>
<dbReference type="InterPro" id="IPR000300">
    <property type="entry name" value="IPPc"/>
</dbReference>
<feature type="domain" description="Inositol polyphosphate-related phosphatase" evidence="3">
    <location>
        <begin position="58"/>
        <end position="407"/>
    </location>
</feature>
<dbReference type="Pfam" id="PF22669">
    <property type="entry name" value="Exo_endo_phos2"/>
    <property type="match status" value="1"/>
</dbReference>
<dbReference type="GO" id="GO:0004439">
    <property type="term" value="F:phosphatidylinositol-4,5-bisphosphate 5-phosphatase activity"/>
    <property type="evidence" value="ECO:0007669"/>
    <property type="project" value="TreeGrafter"/>
</dbReference>
<keyword evidence="2" id="KW-0378">Hydrolase</keyword>
<evidence type="ECO:0000313" key="5">
    <source>
        <dbReference type="Proteomes" id="UP001162972"/>
    </source>
</evidence>
<dbReference type="AlphaFoldDB" id="A0AAD6NRE5"/>
<evidence type="ECO:0000256" key="2">
    <source>
        <dbReference type="ARBA" id="ARBA00022801"/>
    </source>
</evidence>
<comment type="similarity">
    <text evidence="1">Belongs to the inositol polyphosphate 5-phosphatase family.</text>
</comment>
<dbReference type="EMBL" id="JAPFFJ010000018">
    <property type="protein sequence ID" value="KAJ6401741.1"/>
    <property type="molecule type" value="Genomic_DNA"/>
</dbReference>